<keyword evidence="1" id="KW-0472">Membrane</keyword>
<keyword evidence="1" id="KW-0812">Transmembrane</keyword>
<proteinExistence type="predicted"/>
<gene>
    <name evidence="2" type="ORF">BTMF_LOCUS11989</name>
</gene>
<dbReference type="WBParaSite" id="BTMF_0001399501-mRNA-1">
    <property type="protein sequence ID" value="BTMF_0001399501-mRNA-1"/>
    <property type="gene ID" value="BTMF_0001399501"/>
</dbReference>
<protein>
    <submittedName>
        <fullName evidence="2 4">Uncharacterized protein</fullName>
    </submittedName>
</protein>
<evidence type="ECO:0000256" key="1">
    <source>
        <dbReference type="SAM" id="Phobius"/>
    </source>
</evidence>
<dbReference type="Proteomes" id="UP000280834">
    <property type="component" value="Unassembled WGS sequence"/>
</dbReference>
<dbReference type="EMBL" id="UZAG01018779">
    <property type="protein sequence ID" value="VDO41048.1"/>
    <property type="molecule type" value="Genomic_DNA"/>
</dbReference>
<accession>A0A0R3R1V5</accession>
<evidence type="ECO:0000313" key="3">
    <source>
        <dbReference type="Proteomes" id="UP000280834"/>
    </source>
</evidence>
<reference evidence="2 3" key="2">
    <citation type="submission" date="2018-11" db="EMBL/GenBank/DDBJ databases">
        <authorList>
            <consortium name="Pathogen Informatics"/>
        </authorList>
    </citation>
    <scope>NUCLEOTIDE SEQUENCE [LARGE SCALE GENOMIC DNA]</scope>
</reference>
<evidence type="ECO:0000313" key="4">
    <source>
        <dbReference type="WBParaSite" id="BTMF_0001399501-mRNA-1"/>
    </source>
</evidence>
<keyword evidence="1" id="KW-1133">Transmembrane helix</keyword>
<evidence type="ECO:0000313" key="2">
    <source>
        <dbReference type="EMBL" id="VDO41048.1"/>
    </source>
</evidence>
<keyword evidence="3" id="KW-1185">Reference proteome</keyword>
<feature type="transmembrane region" description="Helical" evidence="1">
    <location>
        <begin position="21"/>
        <end position="40"/>
    </location>
</feature>
<name>A0A0R3R1V5_9BILA</name>
<dbReference type="AlphaFoldDB" id="A0A0R3R1V5"/>
<organism evidence="4">
    <name type="scientific">Brugia timori</name>
    <dbReference type="NCBI Taxonomy" id="42155"/>
    <lineage>
        <taxon>Eukaryota</taxon>
        <taxon>Metazoa</taxon>
        <taxon>Ecdysozoa</taxon>
        <taxon>Nematoda</taxon>
        <taxon>Chromadorea</taxon>
        <taxon>Rhabditida</taxon>
        <taxon>Spirurina</taxon>
        <taxon>Spiruromorpha</taxon>
        <taxon>Filarioidea</taxon>
        <taxon>Onchocercidae</taxon>
        <taxon>Brugia</taxon>
    </lineage>
</organism>
<sequence>MSTSQQAEMQIEKFQKLKENTFALFIRFFFSYFFIFIYSINISKCFDK</sequence>
<reference evidence="4" key="1">
    <citation type="submission" date="2017-02" db="UniProtKB">
        <authorList>
            <consortium name="WormBaseParasite"/>
        </authorList>
    </citation>
    <scope>IDENTIFICATION</scope>
</reference>